<dbReference type="OrthoDB" id="129474at2759"/>
<sequence>MEQKWSFLVPWREILRECKIRHDGLDVVHSRDFRASNLPVHASLRCWPSLPQGYDQLVSRCSIPVPFPADDASRRDGEKLQRVREAVELFNVLATVSRPAFVQLLGEFVAVVDVVDDLFTPDFMFVFPVWECYLVGTVGSEDPVTDGSTVSWGALFGCPHDPRQYSSAFCAAMDKLEEMRHHVTGGLCDFMGRQATAEWSDGCNVVEWTAEHVAVPTRGVQEAANSETTRSSVGSFSRQLGDLLSANVPAVVQLCAVSDSTRMLKRWERSPPNSEPMSVETMKPRFAALGVANLTAALSHMNMMALRLSLDEIVDSVGSSDATSSAGLLLSTLVCAQPVCASLVMTNTPQLSSERERSPIYR</sequence>
<dbReference type="EMBL" id="BSXT01001179">
    <property type="protein sequence ID" value="GMF39650.1"/>
    <property type="molecule type" value="Genomic_DNA"/>
</dbReference>
<evidence type="ECO:0000313" key="1">
    <source>
        <dbReference type="EMBL" id="GMF39650.1"/>
    </source>
</evidence>
<proteinExistence type="predicted"/>
<comment type="caution">
    <text evidence="1">The sequence shown here is derived from an EMBL/GenBank/DDBJ whole genome shotgun (WGS) entry which is preliminary data.</text>
</comment>
<name>A0A9W6XJA6_9STRA</name>
<protein>
    <submittedName>
        <fullName evidence="1">Unnamed protein product</fullName>
    </submittedName>
</protein>
<evidence type="ECO:0000313" key="2">
    <source>
        <dbReference type="Proteomes" id="UP001165121"/>
    </source>
</evidence>
<keyword evidence="2" id="KW-1185">Reference proteome</keyword>
<accession>A0A9W6XJA6</accession>
<reference evidence="1" key="1">
    <citation type="submission" date="2023-04" db="EMBL/GenBank/DDBJ databases">
        <title>Phytophthora fragariaefolia NBRC 109709.</title>
        <authorList>
            <person name="Ichikawa N."/>
            <person name="Sato H."/>
            <person name="Tonouchi N."/>
        </authorList>
    </citation>
    <scope>NUCLEOTIDE SEQUENCE</scope>
    <source>
        <strain evidence="1">NBRC 109709</strain>
    </source>
</reference>
<gene>
    <name evidence="1" type="ORF">Pfra01_001186300</name>
</gene>
<organism evidence="1 2">
    <name type="scientific">Phytophthora fragariaefolia</name>
    <dbReference type="NCBI Taxonomy" id="1490495"/>
    <lineage>
        <taxon>Eukaryota</taxon>
        <taxon>Sar</taxon>
        <taxon>Stramenopiles</taxon>
        <taxon>Oomycota</taxon>
        <taxon>Peronosporomycetes</taxon>
        <taxon>Peronosporales</taxon>
        <taxon>Peronosporaceae</taxon>
        <taxon>Phytophthora</taxon>
    </lineage>
</organism>
<dbReference type="AlphaFoldDB" id="A0A9W6XJA6"/>
<dbReference type="Proteomes" id="UP001165121">
    <property type="component" value="Unassembled WGS sequence"/>
</dbReference>